<dbReference type="GO" id="GO:0015031">
    <property type="term" value="P:protein transport"/>
    <property type="evidence" value="ECO:0007669"/>
    <property type="project" value="UniProtKB-KW"/>
</dbReference>
<dbReference type="OrthoDB" id="1661054at2759"/>
<keyword evidence="4" id="KW-0813">Transport</keyword>
<protein>
    <recommendedName>
        <fullName evidence="3">Conserved oligomeric Golgi complex subunit 8</fullName>
    </recommendedName>
    <alternativeName>
        <fullName evidence="8">Component of oligomeric Golgi complex 8</fullName>
    </alternativeName>
</protein>
<sequence>MASELLLEILDPDHDAGSELSPVYSAFEGSARLNYLARLADQSAGSLRTSEPQALANSLQSVLLSLQDTAKRSHRLIIDSTVRHSTLSLALATFGRAATDLQTAIPTLDAEALYFSATYSKAGESHHLLERQRSLLVLRNVERLVNVLELPTLLASATTSVPPNYSSALDLNGHVRRLHALYPNSPVIGLVSRQADEAILQLTSDLIATLKYPGLKLATAVRTVSWLRRVLSDLNQVSKASCGAEERALSLLFLRCRVATLDATLGALEPLRKLAEQEMTSKRTVRNTQVWSGGQQTERYLKRYIEIFREQSFLIISTFKSLFLAVGHSDRAQSDDALEPLHLPRSFLSSFTLRLVNMLLETLRIFLPVIKDPAARDSILTQVLYCSNSLGRLGGEFGTLMAEWVGLIKRHRLIARRLDSIIGEYRGVTKSK</sequence>
<evidence type="ECO:0000256" key="2">
    <source>
        <dbReference type="ARBA" id="ARBA00006419"/>
    </source>
</evidence>
<dbReference type="RefSeq" id="XP_028462425.1">
    <property type="nucleotide sequence ID" value="XM_028613269.1"/>
</dbReference>
<evidence type="ECO:0000256" key="3">
    <source>
        <dbReference type="ARBA" id="ARBA00020983"/>
    </source>
</evidence>
<dbReference type="PANTHER" id="PTHR21311">
    <property type="entry name" value="CONSERVED OLIGOMERIC GOLGI COMPLEX COMPONENT 8"/>
    <property type="match status" value="1"/>
</dbReference>
<evidence type="ECO:0000313" key="10">
    <source>
        <dbReference type="Proteomes" id="UP000272025"/>
    </source>
</evidence>
<dbReference type="GO" id="GO:0006891">
    <property type="term" value="P:intra-Golgi vesicle-mediated transport"/>
    <property type="evidence" value="ECO:0007669"/>
    <property type="project" value="TreeGrafter"/>
</dbReference>
<proteinExistence type="inferred from homology"/>
<dbReference type="STRING" id="1314773.A0A3N2PJD5"/>
<dbReference type="AlphaFoldDB" id="A0A3N2PJD5"/>
<comment type="similarity">
    <text evidence="2">Belongs to the COG8 family.</text>
</comment>
<dbReference type="EMBL" id="ML119067">
    <property type="protein sequence ID" value="ROT34619.1"/>
    <property type="molecule type" value="Genomic_DNA"/>
</dbReference>
<keyword evidence="5" id="KW-0653">Protein transport</keyword>
<evidence type="ECO:0000256" key="7">
    <source>
        <dbReference type="ARBA" id="ARBA00023136"/>
    </source>
</evidence>
<accession>A0A3N2PJD5</accession>
<reference evidence="9 10" key="1">
    <citation type="journal article" date="2018" name="Mol. Ecol.">
        <title>The obligate alkalophilic soda-lake fungus Sodiomyces alkalinus has shifted to a protein diet.</title>
        <authorList>
            <person name="Grum-Grzhimaylo A.A."/>
            <person name="Falkoski D.L."/>
            <person name="van den Heuvel J."/>
            <person name="Valero-Jimenez C.A."/>
            <person name="Min B."/>
            <person name="Choi I.G."/>
            <person name="Lipzen A."/>
            <person name="Daum C.G."/>
            <person name="Aanen D.K."/>
            <person name="Tsang A."/>
            <person name="Henrissat B."/>
            <person name="Bilanenko E.N."/>
            <person name="de Vries R.P."/>
            <person name="van Kan J.A.L."/>
            <person name="Grigoriev I.V."/>
            <person name="Debets A.J.M."/>
        </authorList>
    </citation>
    <scope>NUCLEOTIDE SEQUENCE [LARGE SCALE GENOMIC DNA]</scope>
    <source>
        <strain evidence="9 10">F11</strain>
    </source>
</reference>
<dbReference type="PANTHER" id="PTHR21311:SF0">
    <property type="entry name" value="CONSERVED OLIGOMERIC GOLGI COMPLEX SUBUNIT 8"/>
    <property type="match status" value="1"/>
</dbReference>
<evidence type="ECO:0000256" key="1">
    <source>
        <dbReference type="ARBA" id="ARBA00004395"/>
    </source>
</evidence>
<keyword evidence="6" id="KW-0333">Golgi apparatus</keyword>
<gene>
    <name evidence="9" type="ORF">SODALDRAFT_346836</name>
</gene>
<evidence type="ECO:0000256" key="6">
    <source>
        <dbReference type="ARBA" id="ARBA00023034"/>
    </source>
</evidence>
<evidence type="ECO:0000256" key="5">
    <source>
        <dbReference type="ARBA" id="ARBA00022927"/>
    </source>
</evidence>
<evidence type="ECO:0000256" key="4">
    <source>
        <dbReference type="ARBA" id="ARBA00022448"/>
    </source>
</evidence>
<organism evidence="9 10">
    <name type="scientific">Sodiomyces alkalinus (strain CBS 110278 / VKM F-3762 / F11)</name>
    <name type="common">Alkaliphilic filamentous fungus</name>
    <dbReference type="NCBI Taxonomy" id="1314773"/>
    <lineage>
        <taxon>Eukaryota</taxon>
        <taxon>Fungi</taxon>
        <taxon>Dikarya</taxon>
        <taxon>Ascomycota</taxon>
        <taxon>Pezizomycotina</taxon>
        <taxon>Sordariomycetes</taxon>
        <taxon>Hypocreomycetidae</taxon>
        <taxon>Glomerellales</taxon>
        <taxon>Plectosphaerellaceae</taxon>
        <taxon>Sodiomyces</taxon>
    </lineage>
</organism>
<evidence type="ECO:0000256" key="8">
    <source>
        <dbReference type="ARBA" id="ARBA00031347"/>
    </source>
</evidence>
<dbReference type="Proteomes" id="UP000272025">
    <property type="component" value="Unassembled WGS sequence"/>
</dbReference>
<comment type="subcellular location">
    <subcellularLocation>
        <location evidence="1">Golgi apparatus membrane</location>
        <topology evidence="1">Peripheral membrane protein</topology>
    </subcellularLocation>
</comment>
<dbReference type="GO" id="GO:0000139">
    <property type="term" value="C:Golgi membrane"/>
    <property type="evidence" value="ECO:0007669"/>
    <property type="project" value="UniProtKB-SubCell"/>
</dbReference>
<dbReference type="Pfam" id="PF04124">
    <property type="entry name" value="Dor1"/>
    <property type="match status" value="1"/>
</dbReference>
<evidence type="ECO:0000313" key="9">
    <source>
        <dbReference type="EMBL" id="ROT34619.1"/>
    </source>
</evidence>
<keyword evidence="10" id="KW-1185">Reference proteome</keyword>
<dbReference type="GeneID" id="39581747"/>
<dbReference type="GO" id="GO:0017119">
    <property type="term" value="C:Golgi transport complex"/>
    <property type="evidence" value="ECO:0007669"/>
    <property type="project" value="InterPro"/>
</dbReference>
<name>A0A3N2PJD5_SODAK</name>
<keyword evidence="7" id="KW-0472">Membrane</keyword>
<dbReference type="InterPro" id="IPR007255">
    <property type="entry name" value="COG8"/>
</dbReference>